<evidence type="ECO:0000313" key="2">
    <source>
        <dbReference type="EMBL" id="KZT64280.1"/>
    </source>
</evidence>
<evidence type="ECO:0000256" key="1">
    <source>
        <dbReference type="SAM" id="MobiDB-lite"/>
    </source>
</evidence>
<keyword evidence="3" id="KW-1185">Reference proteome</keyword>
<feature type="compositionally biased region" description="Basic residues" evidence="1">
    <location>
        <begin position="228"/>
        <end position="241"/>
    </location>
</feature>
<feature type="compositionally biased region" description="Polar residues" evidence="1">
    <location>
        <begin position="374"/>
        <end position="388"/>
    </location>
</feature>
<feature type="compositionally biased region" description="Basic residues" evidence="1">
    <location>
        <begin position="281"/>
        <end position="291"/>
    </location>
</feature>
<protein>
    <submittedName>
        <fullName evidence="2">Uncharacterized protein</fullName>
    </submittedName>
</protein>
<dbReference type="AlphaFoldDB" id="A0A165LDN5"/>
<dbReference type="OrthoDB" id="10684282at2759"/>
<accession>A0A165LDN5</accession>
<feature type="compositionally biased region" description="Polar residues" evidence="1">
    <location>
        <begin position="293"/>
        <end position="310"/>
    </location>
</feature>
<reference evidence="2 3" key="1">
    <citation type="journal article" date="2016" name="Mol. Biol. Evol.">
        <title>Comparative Genomics of Early-Diverging Mushroom-Forming Fungi Provides Insights into the Origins of Lignocellulose Decay Capabilities.</title>
        <authorList>
            <person name="Nagy L.G."/>
            <person name="Riley R."/>
            <person name="Tritt A."/>
            <person name="Adam C."/>
            <person name="Daum C."/>
            <person name="Floudas D."/>
            <person name="Sun H."/>
            <person name="Yadav J.S."/>
            <person name="Pangilinan J."/>
            <person name="Larsson K.H."/>
            <person name="Matsuura K."/>
            <person name="Barry K."/>
            <person name="Labutti K."/>
            <person name="Kuo R."/>
            <person name="Ohm R.A."/>
            <person name="Bhattacharya S.S."/>
            <person name="Shirouzu T."/>
            <person name="Yoshinaga Y."/>
            <person name="Martin F.M."/>
            <person name="Grigoriev I.V."/>
            <person name="Hibbett D.S."/>
        </authorList>
    </citation>
    <scope>NUCLEOTIDE SEQUENCE [LARGE SCALE GENOMIC DNA]</scope>
    <source>
        <strain evidence="2 3">L-15889</strain>
    </source>
</reference>
<feature type="compositionally biased region" description="Polar residues" evidence="1">
    <location>
        <begin position="409"/>
        <end position="421"/>
    </location>
</feature>
<dbReference type="Proteomes" id="UP000076727">
    <property type="component" value="Unassembled WGS sequence"/>
</dbReference>
<proteinExistence type="predicted"/>
<sequence>MSGGKHDPSRYLRYIAKVEREVSVAVIPLTPVQPGPIIEVKHRVLQVPLAAVIKTIEPVRIVPPEWVAQTRIELGRLLRLIPRTLPASNPFSCIAQSYFATSGADILFTLPYGISTTTLSTEITAEQLRSRLRSTTHASLSVSAHVKETESRCAVVAGRHLPAAARGLIIFFRLVFELGAKSTDNAALFLELPFALMPASPYDVGDVTISSPAYEVAEDGRDNTSTGIRRRPRHPRARGGKKVQEAKARKLAKQAAEAEIAARLAAEVPDDNTSEASSLVARRRKRNRNRNRTLQSPQDSAQGSGTSVEAETTAIPEASTSAAAHQEAISGTGPGSTGDGTAKRNRRRNRVPRSTQDDTHSGQADAIGGISKTPAVSTSAAAQQESANGSTPSNTGTRRRSRNRNHTGPSTETNTQDGGRSIQAQELRLNDSADIAGSGAMRILDTHLRQVVGSEFVSVPPLRLGVRPRRRRDSGNRAVAAS</sequence>
<feature type="region of interest" description="Disordered" evidence="1">
    <location>
        <begin position="268"/>
        <end position="421"/>
    </location>
</feature>
<dbReference type="EMBL" id="KV429134">
    <property type="protein sequence ID" value="KZT64280.1"/>
    <property type="molecule type" value="Genomic_DNA"/>
</dbReference>
<feature type="region of interest" description="Disordered" evidence="1">
    <location>
        <begin position="215"/>
        <end position="251"/>
    </location>
</feature>
<name>A0A165LDN5_9APHY</name>
<evidence type="ECO:0000313" key="3">
    <source>
        <dbReference type="Proteomes" id="UP000076727"/>
    </source>
</evidence>
<gene>
    <name evidence="2" type="ORF">DAEQUDRAFT_741395</name>
</gene>
<organism evidence="2 3">
    <name type="scientific">Daedalea quercina L-15889</name>
    <dbReference type="NCBI Taxonomy" id="1314783"/>
    <lineage>
        <taxon>Eukaryota</taxon>
        <taxon>Fungi</taxon>
        <taxon>Dikarya</taxon>
        <taxon>Basidiomycota</taxon>
        <taxon>Agaricomycotina</taxon>
        <taxon>Agaricomycetes</taxon>
        <taxon>Polyporales</taxon>
        <taxon>Fomitopsis</taxon>
    </lineage>
</organism>